<keyword evidence="2" id="KW-1185">Reference proteome</keyword>
<accession>A0ABD2Q374</accession>
<dbReference type="EMBL" id="JBJKFK010001230">
    <property type="protein sequence ID" value="KAL3313672.1"/>
    <property type="molecule type" value="Genomic_DNA"/>
</dbReference>
<organism evidence="1 2">
    <name type="scientific">Cichlidogyrus casuarinus</name>
    <dbReference type="NCBI Taxonomy" id="1844966"/>
    <lineage>
        <taxon>Eukaryota</taxon>
        <taxon>Metazoa</taxon>
        <taxon>Spiralia</taxon>
        <taxon>Lophotrochozoa</taxon>
        <taxon>Platyhelminthes</taxon>
        <taxon>Monogenea</taxon>
        <taxon>Monopisthocotylea</taxon>
        <taxon>Dactylogyridea</taxon>
        <taxon>Ancyrocephalidae</taxon>
        <taxon>Cichlidogyrus</taxon>
    </lineage>
</organism>
<reference evidence="1 2" key="1">
    <citation type="submission" date="2024-11" db="EMBL/GenBank/DDBJ databases">
        <title>Adaptive evolution of stress response genes in parasites aligns with host niche diversity.</title>
        <authorList>
            <person name="Hahn C."/>
            <person name="Resl P."/>
        </authorList>
    </citation>
    <scope>NUCLEOTIDE SEQUENCE [LARGE SCALE GENOMIC DNA]</scope>
    <source>
        <strain evidence="1">EGGRZ-B1_66</strain>
        <tissue evidence="1">Body</tissue>
    </source>
</reference>
<proteinExistence type="predicted"/>
<dbReference type="AlphaFoldDB" id="A0ABD2Q374"/>
<dbReference type="Proteomes" id="UP001626550">
    <property type="component" value="Unassembled WGS sequence"/>
</dbReference>
<name>A0ABD2Q374_9PLAT</name>
<evidence type="ECO:0000313" key="1">
    <source>
        <dbReference type="EMBL" id="KAL3313672.1"/>
    </source>
</evidence>
<gene>
    <name evidence="1" type="ORF">Ciccas_007727</name>
</gene>
<evidence type="ECO:0000313" key="2">
    <source>
        <dbReference type="Proteomes" id="UP001626550"/>
    </source>
</evidence>
<protein>
    <submittedName>
        <fullName evidence="1">Uncharacterized protein</fullName>
    </submittedName>
</protein>
<sequence length="125" mass="14778">MGNTYPYRRIPRSLPQRPYGLMPTPPYAPPPYAPPMYPSGLPYDNVYYQDHYNDDRDFLLGYLLGQTERYATAGTLCPDWPRGNIGPDCCDYTPWDECSRWRNRCCCCSSRAPFLSRRRFNFWRL</sequence>
<comment type="caution">
    <text evidence="1">The sequence shown here is derived from an EMBL/GenBank/DDBJ whole genome shotgun (WGS) entry which is preliminary data.</text>
</comment>